<evidence type="ECO:0000256" key="1">
    <source>
        <dbReference type="ARBA" id="ARBA00006484"/>
    </source>
</evidence>
<dbReference type="InterPro" id="IPR036291">
    <property type="entry name" value="NAD(P)-bd_dom_sf"/>
</dbReference>
<name>A0A9N8EF50_9STRA</name>
<evidence type="ECO:0000313" key="5">
    <source>
        <dbReference type="Proteomes" id="UP001153069"/>
    </source>
</evidence>
<dbReference type="PANTHER" id="PTHR24320">
    <property type="entry name" value="RETINOL DEHYDROGENASE"/>
    <property type="match status" value="1"/>
</dbReference>
<dbReference type="PANTHER" id="PTHR24320:SF282">
    <property type="entry name" value="WW DOMAIN-CONTAINING OXIDOREDUCTASE"/>
    <property type="match status" value="1"/>
</dbReference>
<dbReference type="Proteomes" id="UP001153069">
    <property type="component" value="Unassembled WGS sequence"/>
</dbReference>
<evidence type="ECO:0000256" key="2">
    <source>
        <dbReference type="ARBA" id="ARBA00022857"/>
    </source>
</evidence>
<accession>A0A9N8EF50</accession>
<evidence type="ECO:0000256" key="3">
    <source>
        <dbReference type="ARBA" id="ARBA00023002"/>
    </source>
</evidence>
<sequence length="412" mass="45218">MGETKKSTSSSFPMLIVSSFVVILLGILLASPQPDLKWEEDILPLARQYATKNGGSTGYPLDGVKVVITGATNGIGLGLVKRFTSMGATVIALGRSPTKLQALQNQIGNTGNKLVTVQVQLEDLESVQKASNEISSQFDSIDMLINNAGIHYSSGNHHHKNGASPTTAQGIDLSYGINYLSHFLLTERFLPLLQNSTHHPAVIQISSTFHFGADGSELVVDDDKNNDNDNNQEPLPLVAAPGGLKGFYSDQRAYANSKLAQLLHARALQRRYPNIRFKSICPCWVGTGIAGRNVYGFFLGRIAFPHDSFGIKSALVAALDIKAGNDQDYFSNSHWTQAPNVLMPKLFYAPWVYRHTPVRDAIVQGFAGLLLPMQKFVASVQARQSSPESYNETLQEALYQWSYQTVREYLVE</sequence>
<keyword evidence="3" id="KW-0560">Oxidoreductase</keyword>
<dbReference type="EMBL" id="CAICTM010000899">
    <property type="protein sequence ID" value="CAB9518039.1"/>
    <property type="molecule type" value="Genomic_DNA"/>
</dbReference>
<keyword evidence="5" id="KW-1185">Reference proteome</keyword>
<gene>
    <name evidence="4" type="ORF">SEMRO_901_G218030.2</name>
</gene>
<comment type="caution">
    <text evidence="4">The sequence shown here is derived from an EMBL/GenBank/DDBJ whole genome shotgun (WGS) entry which is preliminary data.</text>
</comment>
<keyword evidence="2" id="KW-0521">NADP</keyword>
<reference evidence="4" key="1">
    <citation type="submission" date="2020-06" db="EMBL/GenBank/DDBJ databases">
        <authorList>
            <consortium name="Plant Systems Biology data submission"/>
        </authorList>
    </citation>
    <scope>NUCLEOTIDE SEQUENCE</scope>
    <source>
        <strain evidence="4">D6</strain>
    </source>
</reference>
<dbReference type="Pfam" id="PF00106">
    <property type="entry name" value="adh_short"/>
    <property type="match status" value="1"/>
</dbReference>
<proteinExistence type="inferred from homology"/>
<dbReference type="PRINTS" id="PR00081">
    <property type="entry name" value="GDHRDH"/>
</dbReference>
<dbReference type="InterPro" id="IPR002347">
    <property type="entry name" value="SDR_fam"/>
</dbReference>
<dbReference type="AlphaFoldDB" id="A0A9N8EF50"/>
<dbReference type="OrthoDB" id="191139at2759"/>
<dbReference type="GO" id="GO:0016491">
    <property type="term" value="F:oxidoreductase activity"/>
    <property type="evidence" value="ECO:0007669"/>
    <property type="project" value="UniProtKB-KW"/>
</dbReference>
<protein>
    <submittedName>
        <fullName evidence="4">Uncharacterized protein</fullName>
    </submittedName>
</protein>
<dbReference type="Gene3D" id="3.40.50.720">
    <property type="entry name" value="NAD(P)-binding Rossmann-like Domain"/>
    <property type="match status" value="1"/>
</dbReference>
<comment type="similarity">
    <text evidence="1">Belongs to the short-chain dehydrogenases/reductases (SDR) family.</text>
</comment>
<dbReference type="SUPFAM" id="SSF51735">
    <property type="entry name" value="NAD(P)-binding Rossmann-fold domains"/>
    <property type="match status" value="1"/>
</dbReference>
<organism evidence="4 5">
    <name type="scientific">Seminavis robusta</name>
    <dbReference type="NCBI Taxonomy" id="568900"/>
    <lineage>
        <taxon>Eukaryota</taxon>
        <taxon>Sar</taxon>
        <taxon>Stramenopiles</taxon>
        <taxon>Ochrophyta</taxon>
        <taxon>Bacillariophyta</taxon>
        <taxon>Bacillariophyceae</taxon>
        <taxon>Bacillariophycidae</taxon>
        <taxon>Naviculales</taxon>
        <taxon>Naviculaceae</taxon>
        <taxon>Seminavis</taxon>
    </lineage>
</organism>
<evidence type="ECO:0000313" key="4">
    <source>
        <dbReference type="EMBL" id="CAB9518039.1"/>
    </source>
</evidence>